<dbReference type="PANTHER" id="PTHR43830:SF3">
    <property type="entry name" value="PROTEIN PSP1"/>
    <property type="match status" value="1"/>
</dbReference>
<keyword evidence="3" id="KW-1185">Reference proteome</keyword>
<dbReference type="AlphaFoldDB" id="A0A143PTR3"/>
<protein>
    <recommendedName>
        <fullName evidence="1">PSP1 C-terminal domain-containing protein</fullName>
    </recommendedName>
</protein>
<gene>
    <name evidence="2" type="ORF">LuPra_05033</name>
</gene>
<accession>A0A143PTR3</accession>
<dbReference type="PATRIC" id="fig|1813736.3.peg.5289"/>
<dbReference type="STRING" id="1855912.LuPra_05033"/>
<evidence type="ECO:0000313" key="2">
    <source>
        <dbReference type="EMBL" id="AMY11771.1"/>
    </source>
</evidence>
<proteinExistence type="predicted"/>
<dbReference type="InterPro" id="IPR047767">
    <property type="entry name" value="PSP1-like"/>
</dbReference>
<dbReference type="PANTHER" id="PTHR43830">
    <property type="entry name" value="PROTEIN PSP1"/>
    <property type="match status" value="1"/>
</dbReference>
<dbReference type="EMBL" id="CP015136">
    <property type="protein sequence ID" value="AMY11771.1"/>
    <property type="molecule type" value="Genomic_DNA"/>
</dbReference>
<evidence type="ECO:0000313" key="3">
    <source>
        <dbReference type="Proteomes" id="UP000076079"/>
    </source>
</evidence>
<reference evidence="3" key="2">
    <citation type="submission" date="2016-04" db="EMBL/GenBank/DDBJ databases">
        <title>First Complete Genome Sequence of a Subdivision 6 Acidobacterium.</title>
        <authorList>
            <person name="Huang S."/>
            <person name="Vieira S."/>
            <person name="Bunk B."/>
            <person name="Riedel T."/>
            <person name="Sproeer C."/>
            <person name="Overmann J."/>
        </authorList>
    </citation>
    <scope>NUCLEOTIDE SEQUENCE [LARGE SCALE GENOMIC DNA]</scope>
    <source>
        <strain evidence="3">DSM 100886 HEG_-6_39</strain>
    </source>
</reference>
<dbReference type="KEGG" id="abac:LuPra_05033"/>
<dbReference type="InterPro" id="IPR007557">
    <property type="entry name" value="PSP1_C"/>
</dbReference>
<organism evidence="2 3">
    <name type="scientific">Luteitalea pratensis</name>
    <dbReference type="NCBI Taxonomy" id="1855912"/>
    <lineage>
        <taxon>Bacteria</taxon>
        <taxon>Pseudomonadati</taxon>
        <taxon>Acidobacteriota</taxon>
        <taxon>Vicinamibacteria</taxon>
        <taxon>Vicinamibacterales</taxon>
        <taxon>Vicinamibacteraceae</taxon>
        <taxon>Luteitalea</taxon>
    </lineage>
</organism>
<dbReference type="Proteomes" id="UP000076079">
    <property type="component" value="Chromosome"/>
</dbReference>
<name>A0A143PTR3_LUTPR</name>
<sequence length="261" mass="28435">MSDTTLPVVPPTASVRFVPAGRRRSFLLPDLSLDGPLTAGDTVVVSEGEHESIGTVVAEAPAVAERRAGALPADGSTRVVRRTTTEDAIKRLQQQHKEQEAFTFCQLKIRERALDMKLTRVEYAFDGSRLLFYYTAEQRVDFRELVRDLAACFHMRIEMRQIGVRDEARLLGGYGPCGRPLCCTTWLTTFEPVSIKMAKQQGLSLNPSKLAGVCGRLKCCLRFELPNSRGERHAGCAQEGSCSNGCAGDGACGTTGCSCGK</sequence>
<dbReference type="PROSITE" id="PS51411">
    <property type="entry name" value="PSP1_C"/>
    <property type="match status" value="1"/>
</dbReference>
<dbReference type="OrthoDB" id="9779344at2"/>
<evidence type="ECO:0000259" key="1">
    <source>
        <dbReference type="PROSITE" id="PS51411"/>
    </source>
</evidence>
<reference evidence="2 3" key="1">
    <citation type="journal article" date="2016" name="Genome Announc.">
        <title>First Complete Genome Sequence of a Subdivision 6 Acidobacterium Strain.</title>
        <authorList>
            <person name="Huang S."/>
            <person name="Vieira S."/>
            <person name="Bunk B."/>
            <person name="Riedel T."/>
            <person name="Sproer C."/>
            <person name="Overmann J."/>
        </authorList>
    </citation>
    <scope>NUCLEOTIDE SEQUENCE [LARGE SCALE GENOMIC DNA]</scope>
    <source>
        <strain evidence="3">DSM 100886 HEG_-6_39</strain>
    </source>
</reference>
<feature type="domain" description="PSP1 C-terminal" evidence="1">
    <location>
        <begin position="77"/>
        <end position="162"/>
    </location>
</feature>
<dbReference type="GO" id="GO:0005737">
    <property type="term" value="C:cytoplasm"/>
    <property type="evidence" value="ECO:0007669"/>
    <property type="project" value="TreeGrafter"/>
</dbReference>
<dbReference type="Pfam" id="PF04468">
    <property type="entry name" value="PSP1"/>
    <property type="match status" value="1"/>
</dbReference>
<dbReference type="RefSeq" id="WP_110173289.1">
    <property type="nucleotide sequence ID" value="NZ_CP015136.1"/>
</dbReference>
<dbReference type="NCBIfam" id="NF041131">
    <property type="entry name" value="RicT_YaaT_fam"/>
    <property type="match status" value="1"/>
</dbReference>